<feature type="region of interest" description="Disordered" evidence="1">
    <location>
        <begin position="263"/>
        <end position="288"/>
    </location>
</feature>
<evidence type="ECO:0000256" key="1">
    <source>
        <dbReference type="SAM" id="MobiDB-lite"/>
    </source>
</evidence>
<proteinExistence type="predicted"/>
<name>A0A167NQX5_CALVF</name>
<feature type="region of interest" description="Disordered" evidence="1">
    <location>
        <begin position="1"/>
        <end position="114"/>
    </location>
</feature>
<feature type="compositionally biased region" description="Basic and acidic residues" evidence="1">
    <location>
        <begin position="263"/>
        <end position="273"/>
    </location>
</feature>
<feature type="compositionally biased region" description="Basic and acidic residues" evidence="1">
    <location>
        <begin position="86"/>
        <end position="105"/>
    </location>
</feature>
<gene>
    <name evidence="2" type="ORF">CALVIDRAFT_596981</name>
</gene>
<evidence type="ECO:0000313" key="3">
    <source>
        <dbReference type="Proteomes" id="UP000076738"/>
    </source>
</evidence>
<dbReference type="AlphaFoldDB" id="A0A167NQX5"/>
<reference evidence="2 3" key="1">
    <citation type="journal article" date="2016" name="Mol. Biol. Evol.">
        <title>Comparative Genomics of Early-Diverging Mushroom-Forming Fungi Provides Insights into the Origins of Lignocellulose Decay Capabilities.</title>
        <authorList>
            <person name="Nagy L.G."/>
            <person name="Riley R."/>
            <person name="Tritt A."/>
            <person name="Adam C."/>
            <person name="Daum C."/>
            <person name="Floudas D."/>
            <person name="Sun H."/>
            <person name="Yadav J.S."/>
            <person name="Pangilinan J."/>
            <person name="Larsson K.H."/>
            <person name="Matsuura K."/>
            <person name="Barry K."/>
            <person name="Labutti K."/>
            <person name="Kuo R."/>
            <person name="Ohm R.A."/>
            <person name="Bhattacharya S.S."/>
            <person name="Shirouzu T."/>
            <person name="Yoshinaga Y."/>
            <person name="Martin F.M."/>
            <person name="Grigoriev I.V."/>
            <person name="Hibbett D.S."/>
        </authorList>
    </citation>
    <scope>NUCLEOTIDE SEQUENCE [LARGE SCALE GENOMIC DNA]</scope>
    <source>
        <strain evidence="2 3">TUFC12733</strain>
    </source>
</reference>
<dbReference type="Proteomes" id="UP000076738">
    <property type="component" value="Unassembled WGS sequence"/>
</dbReference>
<dbReference type="Gene3D" id="6.10.140.1020">
    <property type="match status" value="1"/>
</dbReference>
<organism evidence="2 3">
    <name type="scientific">Calocera viscosa (strain TUFC12733)</name>
    <dbReference type="NCBI Taxonomy" id="1330018"/>
    <lineage>
        <taxon>Eukaryota</taxon>
        <taxon>Fungi</taxon>
        <taxon>Dikarya</taxon>
        <taxon>Basidiomycota</taxon>
        <taxon>Agaricomycotina</taxon>
        <taxon>Dacrymycetes</taxon>
        <taxon>Dacrymycetales</taxon>
        <taxon>Dacrymycetaceae</taxon>
        <taxon>Calocera</taxon>
    </lineage>
</organism>
<dbReference type="STRING" id="1330018.A0A167NQX5"/>
<dbReference type="EMBL" id="KV417277">
    <property type="protein sequence ID" value="KZO97968.1"/>
    <property type="molecule type" value="Genomic_DNA"/>
</dbReference>
<feature type="compositionally biased region" description="Acidic residues" evidence="1">
    <location>
        <begin position="274"/>
        <end position="287"/>
    </location>
</feature>
<accession>A0A167NQX5</accession>
<sequence length="373" mass="40992">MGEEKVKTTKSLKRSRTAQDMVTDAPTPKRTALTPADNSAKRVSTKFRAPAFTRPGAAPTSPAPPSSESTAVDATETPVKTTHKKAITEKGKGKDPEPTPGKAKENMSSAAKQHKRAINAPFVPPKIKNPAAAIASSSTAVVARISSFGPPPELSLVEKRDLLKRAARVTKEDDVTRELITKWRAAGREVATDLYKLVSESGMLEVIEESKKKQSEEKNNGGFGGGSWGFGLRIQSRFETSWGWMDPQTKPESGWGWASVNEHMSEGEGREAEYAEEDNEDREEELPSAERLKKDLEVALNQPYKKRESLLPLGGSDAYYDAAGEAAIRAQIEALETKEEKKSWGVGRMLDEFGIPQTLFGWDDETEDWKDED</sequence>
<keyword evidence="3" id="KW-1185">Reference proteome</keyword>
<protein>
    <submittedName>
        <fullName evidence="2">Uncharacterized protein</fullName>
    </submittedName>
</protein>
<evidence type="ECO:0000313" key="2">
    <source>
        <dbReference type="EMBL" id="KZO97968.1"/>
    </source>
</evidence>
<dbReference type="OrthoDB" id="3363303at2759"/>